<evidence type="ECO:0000313" key="3">
    <source>
        <dbReference type="Proteomes" id="UP000663829"/>
    </source>
</evidence>
<name>A0A815AS65_9BILA</name>
<dbReference type="OrthoDB" id="10009473at2759"/>
<gene>
    <name evidence="1" type="ORF">GPM918_LOCUS26474</name>
    <name evidence="2" type="ORF">SRO942_LOCUS26632</name>
</gene>
<accession>A0A815AS65</accession>
<keyword evidence="3" id="KW-1185">Reference proteome</keyword>
<sequence length="465" mass="55745">MLNVTYSSQREIRHNRCQLLLHEINYDNFLRTRIACVKSSVPQQMQRPRHLVTHHRVHFDHSQNLTEIHRQNMILCNKIMHAWNTSQIDCHNQCYTRYRVSHYRLNQKTFKNAVDKENRRLICSLHRRRKTYISSHERNAAYKSYLDHLKTQKRISKYPKTKIKSSFYKQIIEKNLPSSIYYYYPDMYRKIDNRKLGCFSRKRSTHERYSTLHNCRFPQFSLRMVTVEDNFNEKNLDREWQELVAKGDAFLSPDQKKKLARPVCIDRLNYLDSGDASESCRKPYCISDCMKYYDIKCSPISQSHNIVEHLRRCRDAPPNKKTIVQKMLEKSTQKAISVYAQPFPDVLIVNMPRKCHYEGKLSKSLRINRLENGQDIHRQYGLSKTKTCCTIRGLSLHKRQAELIYIYNTYRRRSTGTKRSFNAKQYVKHRTLPVSDTSVDFRNEVVEQKQRNKKTDEDQKLFQYF</sequence>
<reference evidence="1" key="1">
    <citation type="submission" date="2021-02" db="EMBL/GenBank/DDBJ databases">
        <authorList>
            <person name="Nowell W R."/>
        </authorList>
    </citation>
    <scope>NUCLEOTIDE SEQUENCE</scope>
</reference>
<dbReference type="Proteomes" id="UP000663829">
    <property type="component" value="Unassembled WGS sequence"/>
</dbReference>
<dbReference type="AlphaFoldDB" id="A0A815AS65"/>
<dbReference type="Proteomes" id="UP000681722">
    <property type="component" value="Unassembled WGS sequence"/>
</dbReference>
<evidence type="ECO:0000313" key="2">
    <source>
        <dbReference type="EMBL" id="CAF4033253.1"/>
    </source>
</evidence>
<protein>
    <submittedName>
        <fullName evidence="1">Uncharacterized protein</fullName>
    </submittedName>
</protein>
<proteinExistence type="predicted"/>
<evidence type="ECO:0000313" key="1">
    <source>
        <dbReference type="EMBL" id="CAF1258262.1"/>
    </source>
</evidence>
<dbReference type="EMBL" id="CAJOBC010017557">
    <property type="protein sequence ID" value="CAF4033253.1"/>
    <property type="molecule type" value="Genomic_DNA"/>
</dbReference>
<dbReference type="EMBL" id="CAJNOQ010010683">
    <property type="protein sequence ID" value="CAF1258262.1"/>
    <property type="molecule type" value="Genomic_DNA"/>
</dbReference>
<organism evidence="1 3">
    <name type="scientific">Didymodactylos carnosus</name>
    <dbReference type="NCBI Taxonomy" id="1234261"/>
    <lineage>
        <taxon>Eukaryota</taxon>
        <taxon>Metazoa</taxon>
        <taxon>Spiralia</taxon>
        <taxon>Gnathifera</taxon>
        <taxon>Rotifera</taxon>
        <taxon>Eurotatoria</taxon>
        <taxon>Bdelloidea</taxon>
        <taxon>Philodinida</taxon>
        <taxon>Philodinidae</taxon>
        <taxon>Didymodactylos</taxon>
    </lineage>
</organism>
<comment type="caution">
    <text evidence="1">The sequence shown here is derived from an EMBL/GenBank/DDBJ whole genome shotgun (WGS) entry which is preliminary data.</text>
</comment>